<proteinExistence type="predicted"/>
<protein>
    <recommendedName>
        <fullName evidence="3">Sulfotransferase domain-containing protein</fullName>
    </recommendedName>
</protein>
<keyword evidence="1" id="KW-0472">Membrane</keyword>
<dbReference type="Gene3D" id="3.40.50.300">
    <property type="entry name" value="P-loop containing nucleotide triphosphate hydrolases"/>
    <property type="match status" value="1"/>
</dbReference>
<dbReference type="EMBL" id="HBIN01000797">
    <property type="protein sequence ID" value="CAE0430056.1"/>
    <property type="molecule type" value="Transcribed_RNA"/>
</dbReference>
<dbReference type="AlphaFoldDB" id="A0A7S3LHF3"/>
<reference evidence="2" key="1">
    <citation type="submission" date="2021-01" db="EMBL/GenBank/DDBJ databases">
        <authorList>
            <person name="Corre E."/>
            <person name="Pelletier E."/>
            <person name="Niang G."/>
            <person name="Scheremetjew M."/>
            <person name="Finn R."/>
            <person name="Kale V."/>
            <person name="Holt S."/>
            <person name="Cochrane G."/>
            <person name="Meng A."/>
            <person name="Brown T."/>
            <person name="Cohen L."/>
        </authorList>
    </citation>
    <scope>NUCLEOTIDE SEQUENCE</scope>
    <source>
        <strain evidence="2">GSBS06</strain>
    </source>
</reference>
<name>A0A7S3LHF3_9STRA</name>
<sequence length="413" mass="48365">MSTILSLKMAGTSPRMTVISERKYSCYIMAIIIIVFLRLAVHCVNVFKPFNISILYLKSQMAILGQGPDHSDSKNNEIYYKLQPANITVGDINQTTLETIAINDSSLGETSILVSLMHIPKTSITSFYTTIFNRFIRDNPRPRIKFVRKSPGKDEKCRSYLLKELSELPGPNRMGTFFREPKSHIYSQYLECKYDSWGQRKTKQTFFPREIAEDETSGYMPAFEKWLEHFYSYIRTDNNTSLRLPHGFYRKDWQIPARIYFKCYDPENMQTRQLFCQQGKWAHTTHWYDFYNGVGQSEYDMSAVESIIKDFWFIGIKEEFQASLCMFQYQVFGKFDRECDCKSKISQVPGMKHIGHGVKPHTIDNLNNRTHYLMEKLSTLDIVTYQIAKEEFSKRIDRIKNKTGVDLLCNRTI</sequence>
<feature type="transmembrane region" description="Helical" evidence="1">
    <location>
        <begin position="24"/>
        <end position="41"/>
    </location>
</feature>
<gene>
    <name evidence="2" type="ORF">ASTO00021_LOCUS377</name>
</gene>
<evidence type="ECO:0000313" key="2">
    <source>
        <dbReference type="EMBL" id="CAE0430056.1"/>
    </source>
</evidence>
<organism evidence="2">
    <name type="scientific">Aplanochytrium stocchinoi</name>
    <dbReference type="NCBI Taxonomy" id="215587"/>
    <lineage>
        <taxon>Eukaryota</taxon>
        <taxon>Sar</taxon>
        <taxon>Stramenopiles</taxon>
        <taxon>Bigyra</taxon>
        <taxon>Labyrinthulomycetes</taxon>
        <taxon>Thraustochytrida</taxon>
        <taxon>Thraustochytriidae</taxon>
        <taxon>Aplanochytrium</taxon>
    </lineage>
</organism>
<keyword evidence="1" id="KW-1133">Transmembrane helix</keyword>
<evidence type="ECO:0000256" key="1">
    <source>
        <dbReference type="SAM" id="Phobius"/>
    </source>
</evidence>
<dbReference type="InterPro" id="IPR027417">
    <property type="entry name" value="P-loop_NTPase"/>
</dbReference>
<evidence type="ECO:0008006" key="3">
    <source>
        <dbReference type="Google" id="ProtNLM"/>
    </source>
</evidence>
<accession>A0A7S3LHF3</accession>
<keyword evidence="1" id="KW-0812">Transmembrane</keyword>